<proteinExistence type="predicted"/>
<keyword evidence="3" id="KW-1185">Reference proteome</keyword>
<dbReference type="Proteomes" id="UP000034883">
    <property type="component" value="Chromosome"/>
</dbReference>
<accession>A0A0F6YIK5</accession>
<keyword evidence="1" id="KW-0472">Membrane</keyword>
<keyword evidence="1" id="KW-0812">Transmembrane</keyword>
<evidence type="ECO:0000313" key="3">
    <source>
        <dbReference type="Proteomes" id="UP000034883"/>
    </source>
</evidence>
<gene>
    <name evidence="2" type="ORF">DB32_003937</name>
</gene>
<sequence length="251" mass="26417">MLARVTIERENEASVIDAEVTTEPDLHAAEIVRETPRALARPATGGVVVYAAVAGAASVVPVPFVDAILAKLARGSAMRRVAARRGVRLTPEGRAVLARPGLSSPLGSAPARLLRSAITRALAPIRIASRIEDATATFLSALLLDHYLATSDRRVGAPLGELEATIVRSAMEQAWADSGLEALRTVPVGIAELIARAAKAAFQLDTEGRGPVERFVDALLDGAADAPDDLVQRMRDHFDAAIAARSGELAR</sequence>
<protein>
    <submittedName>
        <fullName evidence="2">Uncharacterized protein</fullName>
    </submittedName>
</protein>
<keyword evidence="1" id="KW-1133">Transmembrane helix</keyword>
<dbReference type="EMBL" id="CP011125">
    <property type="protein sequence ID" value="AKF06788.1"/>
    <property type="molecule type" value="Genomic_DNA"/>
</dbReference>
<reference evidence="2 3" key="1">
    <citation type="submission" date="2015-03" db="EMBL/GenBank/DDBJ databases">
        <title>Genome assembly of Sandaracinus amylolyticus DSM 53668.</title>
        <authorList>
            <person name="Sharma G."/>
            <person name="Subramanian S."/>
        </authorList>
    </citation>
    <scope>NUCLEOTIDE SEQUENCE [LARGE SCALE GENOMIC DNA]</scope>
    <source>
        <strain evidence="2 3">DSM 53668</strain>
    </source>
</reference>
<name>A0A0F6YIK5_9BACT</name>
<dbReference type="STRING" id="927083.DB32_003937"/>
<feature type="transmembrane region" description="Helical" evidence="1">
    <location>
        <begin position="47"/>
        <end position="70"/>
    </location>
</feature>
<organism evidence="2 3">
    <name type="scientific">Sandaracinus amylolyticus</name>
    <dbReference type="NCBI Taxonomy" id="927083"/>
    <lineage>
        <taxon>Bacteria</taxon>
        <taxon>Pseudomonadati</taxon>
        <taxon>Myxococcota</taxon>
        <taxon>Polyangia</taxon>
        <taxon>Polyangiales</taxon>
        <taxon>Sandaracinaceae</taxon>
        <taxon>Sandaracinus</taxon>
    </lineage>
</organism>
<evidence type="ECO:0000313" key="2">
    <source>
        <dbReference type="EMBL" id="AKF06788.1"/>
    </source>
</evidence>
<dbReference type="KEGG" id="samy:DB32_003937"/>
<dbReference type="AlphaFoldDB" id="A0A0F6YIK5"/>
<evidence type="ECO:0000256" key="1">
    <source>
        <dbReference type="SAM" id="Phobius"/>
    </source>
</evidence>